<dbReference type="Proteomes" id="UP000054007">
    <property type="component" value="Unassembled WGS sequence"/>
</dbReference>
<proteinExistence type="predicted"/>
<keyword evidence="3" id="KW-1185">Reference proteome</keyword>
<evidence type="ECO:0000313" key="3">
    <source>
        <dbReference type="Proteomes" id="UP000054007"/>
    </source>
</evidence>
<reference evidence="2 3" key="1">
    <citation type="journal article" date="2015" name="Fungal Genet. Biol.">
        <title>Evolution of novel wood decay mechanisms in Agaricales revealed by the genome sequences of Fistulina hepatica and Cylindrobasidium torrendii.</title>
        <authorList>
            <person name="Floudas D."/>
            <person name="Held B.W."/>
            <person name="Riley R."/>
            <person name="Nagy L.G."/>
            <person name="Koehler G."/>
            <person name="Ransdell A.S."/>
            <person name="Younus H."/>
            <person name="Chow J."/>
            <person name="Chiniquy J."/>
            <person name="Lipzen A."/>
            <person name="Tritt A."/>
            <person name="Sun H."/>
            <person name="Haridas S."/>
            <person name="LaButti K."/>
            <person name="Ohm R.A."/>
            <person name="Kues U."/>
            <person name="Blanchette R.A."/>
            <person name="Grigoriev I.V."/>
            <person name="Minto R.E."/>
            <person name="Hibbett D.S."/>
        </authorList>
    </citation>
    <scope>NUCLEOTIDE SEQUENCE [LARGE SCALE GENOMIC DNA]</scope>
    <source>
        <strain evidence="2 3">FP15055 ss-10</strain>
    </source>
</reference>
<evidence type="ECO:0000256" key="1">
    <source>
        <dbReference type="SAM" id="MobiDB-lite"/>
    </source>
</evidence>
<accession>A0A0D7B8Z9</accession>
<organism evidence="2 3">
    <name type="scientific">Cylindrobasidium torrendii FP15055 ss-10</name>
    <dbReference type="NCBI Taxonomy" id="1314674"/>
    <lineage>
        <taxon>Eukaryota</taxon>
        <taxon>Fungi</taxon>
        <taxon>Dikarya</taxon>
        <taxon>Basidiomycota</taxon>
        <taxon>Agaricomycotina</taxon>
        <taxon>Agaricomycetes</taxon>
        <taxon>Agaricomycetidae</taxon>
        <taxon>Agaricales</taxon>
        <taxon>Marasmiineae</taxon>
        <taxon>Physalacriaceae</taxon>
        <taxon>Cylindrobasidium</taxon>
    </lineage>
</organism>
<dbReference type="EMBL" id="KN880547">
    <property type="protein sequence ID" value="KIY66664.1"/>
    <property type="molecule type" value="Genomic_DNA"/>
</dbReference>
<feature type="region of interest" description="Disordered" evidence="1">
    <location>
        <begin position="1"/>
        <end position="28"/>
    </location>
</feature>
<feature type="region of interest" description="Disordered" evidence="1">
    <location>
        <begin position="625"/>
        <end position="657"/>
    </location>
</feature>
<gene>
    <name evidence="2" type="ORF">CYLTODRAFT_491267</name>
</gene>
<sequence>MPPLRNDRYAPTAAPRSSKRGGGAERKRFALRTTFVSGKAMHPPFHHAADPERHDVTNDDLTFEQRHFDDIDHTAITAEEKVRHLAVNVDNEYAAQNPPEDSSAATDDPMAMFLPTITIKNATLDLYGKIVATKFNDSPEDLVFGSFTYGDDIEERNIRLAGIPGHNQVVYIDQFNVFYFNKDGGNALRKLRDKHNTFQWTVSDADINVRLVPASILEVAQFVIEARDSALPEERRNLRKFGLHFLATQARRAAWNKIDPPMALAYQWAKTAGSYTSPIKDIIRDGKGSFDSLFNLDLERNIGYTLLAAYAWVSCGPQEPEHHFDPGLAGNTSLDMCESSLFGLWLIMATSPRVWDPSSNLYTNLGAEDVSKFIRTVCYLCSVPMAFPSAIDTHNGRLETLHGKKKARSLPEFVHYRPESSNRILKGGYHRPTIVAGTLDTVAIAVALYRSGIRYTDLRHAAVYASRTIAYRVRHGPEDEQKAWRFLEHARLQTAHDYLQRYPSLGHAVWIEPDEEQEAMVPMPTWHYERVFEYVTHRYDEQHPGEDFFDDKRLLLHGERPWVQFALKDTYDSYSSDEPLSFWTPPAGWKPINTIHIEGGAVCRQLQHIDPSLNLIVDSDEDDFSLADSGELGDAEPTSDLPDVPHADASMETAVDN</sequence>
<dbReference type="AlphaFoldDB" id="A0A0D7B8Z9"/>
<evidence type="ECO:0000313" key="2">
    <source>
        <dbReference type="EMBL" id="KIY66664.1"/>
    </source>
</evidence>
<protein>
    <submittedName>
        <fullName evidence="2">Uncharacterized protein</fullName>
    </submittedName>
</protein>
<name>A0A0D7B8Z9_9AGAR</name>